<dbReference type="PROSITE" id="PS01078">
    <property type="entry name" value="MOCF_BIOSYNTHESIS_1"/>
    <property type="match status" value="1"/>
</dbReference>
<dbReference type="Gene3D" id="2.170.190.11">
    <property type="entry name" value="Molybdopterin biosynthesis moea protein, domain 3"/>
    <property type="match status" value="1"/>
</dbReference>
<dbReference type="PANTHER" id="PTHR10192">
    <property type="entry name" value="MOLYBDOPTERIN BIOSYNTHESIS PROTEIN"/>
    <property type="match status" value="1"/>
</dbReference>
<dbReference type="SMART" id="SM00852">
    <property type="entry name" value="MoCF_biosynth"/>
    <property type="match status" value="2"/>
</dbReference>
<feature type="domain" description="MoaB/Mog" evidence="7">
    <location>
        <begin position="470"/>
        <end position="631"/>
    </location>
</feature>
<name>H6BN09_EXODN</name>
<dbReference type="HOGENOM" id="CLU_010186_2_2_1"/>
<evidence type="ECO:0000256" key="2">
    <source>
        <dbReference type="ARBA" id="ARBA00007589"/>
    </source>
</evidence>
<dbReference type="InParanoid" id="H6BN09"/>
<keyword evidence="5" id="KW-0479">Metal-binding</keyword>
<dbReference type="FunFam" id="3.40.980.10:FF:000011">
    <property type="entry name" value="Molybdopterin molybdenumtransferase"/>
    <property type="match status" value="1"/>
</dbReference>
<dbReference type="CDD" id="cd00887">
    <property type="entry name" value="MoeA"/>
    <property type="match status" value="1"/>
</dbReference>
<organism evidence="8 9">
    <name type="scientific">Exophiala dermatitidis (strain ATCC 34100 / CBS 525.76 / NIH/UT8656)</name>
    <name type="common">Black yeast</name>
    <name type="synonym">Wangiella dermatitidis</name>
    <dbReference type="NCBI Taxonomy" id="858893"/>
    <lineage>
        <taxon>Eukaryota</taxon>
        <taxon>Fungi</taxon>
        <taxon>Dikarya</taxon>
        <taxon>Ascomycota</taxon>
        <taxon>Pezizomycotina</taxon>
        <taxon>Eurotiomycetes</taxon>
        <taxon>Chaetothyriomycetidae</taxon>
        <taxon>Chaetothyriales</taxon>
        <taxon>Herpotrichiellaceae</taxon>
        <taxon>Exophiala</taxon>
    </lineage>
</organism>
<dbReference type="InterPro" id="IPR036688">
    <property type="entry name" value="MoeA_C_domain_IV_sf"/>
</dbReference>
<dbReference type="GeneID" id="20305970"/>
<dbReference type="GO" id="GO:0046872">
    <property type="term" value="F:metal ion binding"/>
    <property type="evidence" value="ECO:0007669"/>
    <property type="project" value="UniProtKB-UniRule"/>
</dbReference>
<keyword evidence="4 5" id="KW-0501">Molybdenum cofactor biosynthesis</keyword>
<dbReference type="GO" id="GO:0061598">
    <property type="term" value="F:molybdopterin adenylyltransferase activity"/>
    <property type="evidence" value="ECO:0007669"/>
    <property type="project" value="UniProtKB-UniRule"/>
</dbReference>
<evidence type="ECO:0000256" key="4">
    <source>
        <dbReference type="ARBA" id="ARBA00023150"/>
    </source>
</evidence>
<dbReference type="InterPro" id="IPR001453">
    <property type="entry name" value="MoaB/Mog_dom"/>
</dbReference>
<keyword evidence="9" id="KW-1185">Reference proteome</keyword>
<dbReference type="InterPro" id="IPR038987">
    <property type="entry name" value="MoeA-like"/>
</dbReference>
<evidence type="ECO:0000256" key="3">
    <source>
        <dbReference type="ARBA" id="ARBA00008339"/>
    </source>
</evidence>
<dbReference type="Pfam" id="PF00994">
    <property type="entry name" value="MoCF_biosynth"/>
    <property type="match status" value="2"/>
</dbReference>
<dbReference type="CDD" id="cd00886">
    <property type="entry name" value="MogA_MoaB"/>
    <property type="match status" value="1"/>
</dbReference>
<evidence type="ECO:0000256" key="1">
    <source>
        <dbReference type="ARBA" id="ARBA00005046"/>
    </source>
</evidence>
<dbReference type="GO" id="GO:0005829">
    <property type="term" value="C:cytosol"/>
    <property type="evidence" value="ECO:0007669"/>
    <property type="project" value="TreeGrafter"/>
</dbReference>
<dbReference type="SUPFAM" id="SSF63882">
    <property type="entry name" value="MoeA N-terminal region -like"/>
    <property type="match status" value="1"/>
</dbReference>
<dbReference type="eggNOG" id="KOG2371">
    <property type="taxonomic scope" value="Eukaryota"/>
</dbReference>
<dbReference type="GO" id="GO:0006777">
    <property type="term" value="P:Mo-molybdopterin cofactor biosynthetic process"/>
    <property type="evidence" value="ECO:0007669"/>
    <property type="project" value="UniProtKB-UniRule"/>
</dbReference>
<dbReference type="OMA" id="ESPYPMI"/>
<comment type="similarity">
    <text evidence="2">In the N-terminal section; belongs to the MoaB/Mog family.</text>
</comment>
<keyword evidence="5" id="KW-0808">Transferase</keyword>
<dbReference type="AlphaFoldDB" id="H6BN09"/>
<feature type="region of interest" description="Disordered" evidence="6">
    <location>
        <begin position="191"/>
        <end position="265"/>
    </location>
</feature>
<evidence type="ECO:0000256" key="6">
    <source>
        <dbReference type="SAM" id="MobiDB-lite"/>
    </source>
</evidence>
<accession>H6BN09</accession>
<dbReference type="InterPro" id="IPR036425">
    <property type="entry name" value="MoaB/Mog-like_dom_sf"/>
</dbReference>
<dbReference type="OrthoDB" id="4349954at2759"/>
<comment type="catalytic activity">
    <reaction evidence="5">
        <text>adenylyl-molybdopterin + molybdate = Mo-molybdopterin + AMP + H(+)</text>
        <dbReference type="Rhea" id="RHEA:35047"/>
        <dbReference type="ChEBI" id="CHEBI:15378"/>
        <dbReference type="ChEBI" id="CHEBI:36264"/>
        <dbReference type="ChEBI" id="CHEBI:62727"/>
        <dbReference type="ChEBI" id="CHEBI:71302"/>
        <dbReference type="ChEBI" id="CHEBI:456215"/>
    </reaction>
</comment>
<dbReference type="EMBL" id="JH226130">
    <property type="protein sequence ID" value="EHY53132.1"/>
    <property type="molecule type" value="Genomic_DNA"/>
</dbReference>
<dbReference type="FunFam" id="2.170.190.11:FF:000002">
    <property type="entry name" value="Molybdopterin molybdenumtransferase"/>
    <property type="match status" value="1"/>
</dbReference>
<dbReference type="Gene3D" id="3.90.105.10">
    <property type="entry name" value="Molybdopterin biosynthesis moea protein, domain 2"/>
    <property type="match status" value="1"/>
</dbReference>
<dbReference type="InterPro" id="IPR008284">
    <property type="entry name" value="MoCF_biosynth_CS"/>
</dbReference>
<comment type="cofactor">
    <cofactor evidence="5">
        <name>Mg(2+)</name>
        <dbReference type="ChEBI" id="CHEBI:18420"/>
    </cofactor>
</comment>
<dbReference type="SUPFAM" id="SSF63867">
    <property type="entry name" value="MoeA C-terminal domain-like"/>
    <property type="match status" value="1"/>
</dbReference>
<dbReference type="InterPro" id="IPR036135">
    <property type="entry name" value="MoeA_linker/N_sf"/>
</dbReference>
<comment type="pathway">
    <text evidence="1 5">Cofactor biosynthesis; molybdopterin biosynthesis.</text>
</comment>
<dbReference type="SUPFAM" id="SSF53218">
    <property type="entry name" value="Molybdenum cofactor biosynthesis proteins"/>
    <property type="match status" value="2"/>
</dbReference>
<dbReference type="PANTHER" id="PTHR10192:SF5">
    <property type="entry name" value="GEPHYRIN"/>
    <property type="match status" value="1"/>
</dbReference>
<dbReference type="Pfam" id="PF03454">
    <property type="entry name" value="MoeA_C"/>
    <property type="match status" value="1"/>
</dbReference>
<dbReference type="InterPro" id="IPR005111">
    <property type="entry name" value="MoeA_C_domain_IV"/>
</dbReference>
<evidence type="ECO:0000256" key="5">
    <source>
        <dbReference type="RuleBase" id="RU365090"/>
    </source>
</evidence>
<dbReference type="PROSITE" id="PS01079">
    <property type="entry name" value="MOCF_BIOSYNTHESIS_2"/>
    <property type="match status" value="1"/>
</dbReference>
<dbReference type="Gene3D" id="2.40.340.10">
    <property type="entry name" value="MoeA, C-terminal, domain IV"/>
    <property type="match status" value="1"/>
</dbReference>
<dbReference type="Gene3D" id="3.40.980.10">
    <property type="entry name" value="MoaB/Mog-like domain"/>
    <property type="match status" value="2"/>
</dbReference>
<comment type="similarity">
    <text evidence="3">In the C-terminal section; belongs to the MoeA family.</text>
</comment>
<comment type="similarity">
    <text evidence="5">Belongs to the MoeA family.</text>
</comment>
<gene>
    <name evidence="8" type="ORF">HMPREF1120_01331</name>
</gene>
<dbReference type="InterPro" id="IPR005110">
    <property type="entry name" value="MoeA_linker/N"/>
</dbReference>
<proteinExistence type="inferred from homology"/>
<comment type="catalytic activity">
    <reaction evidence="5">
        <text>molybdopterin + ATP + H(+) = adenylyl-molybdopterin + diphosphate</text>
        <dbReference type="Rhea" id="RHEA:31331"/>
        <dbReference type="ChEBI" id="CHEBI:15378"/>
        <dbReference type="ChEBI" id="CHEBI:30616"/>
        <dbReference type="ChEBI" id="CHEBI:33019"/>
        <dbReference type="ChEBI" id="CHEBI:58698"/>
        <dbReference type="ChEBI" id="CHEBI:62727"/>
    </reaction>
</comment>
<feature type="compositionally biased region" description="Low complexity" evidence="6">
    <location>
        <begin position="194"/>
        <end position="208"/>
    </location>
</feature>
<dbReference type="UniPathway" id="UPA00344"/>
<dbReference type="Proteomes" id="UP000007304">
    <property type="component" value="Unassembled WGS sequence"/>
</dbReference>
<dbReference type="RefSeq" id="XP_009153593.1">
    <property type="nucleotide sequence ID" value="XM_009155345.1"/>
</dbReference>
<feature type="compositionally biased region" description="Basic residues" evidence="6">
    <location>
        <begin position="222"/>
        <end position="239"/>
    </location>
</feature>
<dbReference type="VEuPathDB" id="FungiDB:HMPREF1120_01331"/>
<feature type="domain" description="MoaB/Mog" evidence="7">
    <location>
        <begin position="11"/>
        <end position="169"/>
    </location>
</feature>
<evidence type="ECO:0000313" key="9">
    <source>
        <dbReference type="Proteomes" id="UP000007304"/>
    </source>
</evidence>
<dbReference type="Pfam" id="PF03453">
    <property type="entry name" value="MoeA_N"/>
    <property type="match status" value="1"/>
</dbReference>
<evidence type="ECO:0000259" key="7">
    <source>
        <dbReference type="SMART" id="SM00852"/>
    </source>
</evidence>
<dbReference type="GO" id="GO:0061599">
    <property type="term" value="F:molybdopterin molybdotransferase activity"/>
    <property type="evidence" value="ECO:0007669"/>
    <property type="project" value="UniProtKB-UniRule"/>
</dbReference>
<sequence>MTGSSTLLRPAILIISDTAAADPSTDRAFPILKETFAQEGDGKWAEPIVEIVRDDVLEIQRVVRSWTDREHSESDDRSRSPWINLVVTTGGTGFARRDNTPEAISPLIHRHASGIVHGMLAASFQVTPFAMMSRPVAGVRNRSVIITLPGSPKGAKENLQAVLKLLPHACMQAAGEDSRAAHVGGVEKLEREAGVAGSTSASTSAPSGNVTANVHNHDHTYSSHHHHDHSHGHGHKVPRAHTAPSERLPRSNDPRLGATARARSSPYPMLSVSEAVAKIIEKTPKPTPELRDLSPDLTGCIVSEDIRAAEAVPAYRASIVDGYAVIVPEKNQEHAGAGTQANTTTSIKGIFPVASVSHAQAASLPPPLQPGEIARITTGAPLPANANAVVMVEDTRIASVTPDGTEEATVEILTDEIVAGENIREPGSDISLGELILKRGTQISPLGGEIGLLAAAGIRRVPVHRKPRVGVMSTGDEVTDITDKSGPLTGGMIRDSNRPSLLTLLRGWRLCEEVVDLGIARDTPATELEEKLRSAYRLHDLDVVLTTGGVSMGELDLLKPTVERALGGTVQFGRVSMKPGKPTTFATIPYFKDNNSGDRQGQNEKLLFGLPGNPASALVTANLFVLPCLQKLVGLVQEAGGEGSGNGNGNAPVGLQRVKVKLSSRIRCDKSRVEYHRVVVSVDPADPKLLVARSTGFQRSSRVGSLATANALLELPQREGWLEAGDECEALMMGMLVGYA</sequence>
<keyword evidence="5" id="KW-0500">Molybdenum</keyword>
<evidence type="ECO:0000313" key="8">
    <source>
        <dbReference type="EMBL" id="EHY53132.1"/>
    </source>
</evidence>
<keyword evidence="5" id="KW-0460">Magnesium</keyword>
<reference evidence="8" key="1">
    <citation type="submission" date="2011-07" db="EMBL/GenBank/DDBJ databases">
        <title>The Genome Sequence of Exophiala (Wangiella) dermatitidis NIH/UT8656.</title>
        <authorList>
            <consortium name="The Broad Institute Genome Sequencing Platform"/>
            <person name="Cuomo C."/>
            <person name="Wang Z."/>
            <person name="Hunicke-Smith S."/>
            <person name="Szanislo P.J."/>
            <person name="Earl A."/>
            <person name="Young S.K."/>
            <person name="Zeng Q."/>
            <person name="Gargeya S."/>
            <person name="Fitzgerald M."/>
            <person name="Haas B."/>
            <person name="Abouelleil A."/>
            <person name="Alvarado L."/>
            <person name="Arachchi H.M."/>
            <person name="Berlin A."/>
            <person name="Brown A."/>
            <person name="Chapman S.B."/>
            <person name="Chen Z."/>
            <person name="Dunbar C."/>
            <person name="Freedman E."/>
            <person name="Gearin G."/>
            <person name="Gellesch M."/>
            <person name="Goldberg J."/>
            <person name="Griggs A."/>
            <person name="Gujja S."/>
            <person name="Heiman D."/>
            <person name="Howarth C."/>
            <person name="Larson L."/>
            <person name="Lui A."/>
            <person name="MacDonald P.J.P."/>
            <person name="Montmayeur A."/>
            <person name="Murphy C."/>
            <person name="Neiman D."/>
            <person name="Pearson M."/>
            <person name="Priest M."/>
            <person name="Roberts A."/>
            <person name="Saif S."/>
            <person name="Shea T."/>
            <person name="Shenoy N."/>
            <person name="Sisk P."/>
            <person name="Stolte C."/>
            <person name="Sykes S."/>
            <person name="Wortman J."/>
            <person name="Nusbaum C."/>
            <person name="Birren B."/>
        </authorList>
    </citation>
    <scope>NUCLEOTIDE SEQUENCE</scope>
    <source>
        <strain evidence="8">NIH/UT8656</strain>
    </source>
</reference>
<dbReference type="GO" id="GO:0005524">
    <property type="term" value="F:ATP binding"/>
    <property type="evidence" value="ECO:0007669"/>
    <property type="project" value="UniProtKB-UniRule"/>
</dbReference>
<comment type="function">
    <text evidence="5">Catalyzes two steps in the biosynthesis of the molybdenum cofactor. In the first step, molybdopterin is adenylated. Subsequently, molybdate is inserted into adenylated molybdopterin and AMP is released.</text>
</comment>
<dbReference type="STRING" id="858893.H6BN09"/>
<protein>
    <submittedName>
        <fullName evidence="8">Molybdopterin biosynthesis protein MoeA</fullName>
    </submittedName>
</protein>